<dbReference type="NCBIfam" id="TIGR00259">
    <property type="entry name" value="thylakoid_BtpA"/>
    <property type="match status" value="1"/>
</dbReference>
<dbReference type="PANTHER" id="PTHR21381">
    <property type="entry name" value="ZGC:162297"/>
    <property type="match status" value="1"/>
</dbReference>
<dbReference type="PIRSF" id="PIRSF005956">
    <property type="entry name" value="BtpA"/>
    <property type="match status" value="1"/>
</dbReference>
<dbReference type="InterPro" id="IPR011060">
    <property type="entry name" value="RibuloseP-bd_barrel"/>
</dbReference>
<protein>
    <recommendedName>
        <fullName evidence="4">BtpA/SgcQ family protein</fullName>
    </recommendedName>
</protein>
<accession>A0AAQ1MCZ7</accession>
<comment type="similarity">
    <text evidence="1">Belongs to the BtpA family.</text>
</comment>
<evidence type="ECO:0000313" key="2">
    <source>
        <dbReference type="EMBL" id="SHG07556.1"/>
    </source>
</evidence>
<name>A0AAQ1MCZ7_9FIRM</name>
<comment type="caution">
    <text evidence="2">The sequence shown here is derived from an EMBL/GenBank/DDBJ whole genome shotgun (WGS) entry which is preliminary data.</text>
</comment>
<reference evidence="3" key="1">
    <citation type="submission" date="2016-11" db="EMBL/GenBank/DDBJ databases">
        <authorList>
            <person name="Jaros S."/>
            <person name="Januszkiewicz K."/>
            <person name="Wedrychowicz H."/>
        </authorList>
    </citation>
    <scope>NUCLEOTIDE SEQUENCE [LARGE SCALE GENOMIC DNA]</scope>
    <source>
        <strain evidence="3">DSM 4029</strain>
    </source>
</reference>
<dbReference type="RefSeq" id="WP_021660999.1">
    <property type="nucleotide sequence ID" value="NZ_FQVY01000002.1"/>
</dbReference>
<dbReference type="InterPro" id="IPR005137">
    <property type="entry name" value="BtpA"/>
</dbReference>
<sequence length="261" mass="28334">MELFGKKKIALGMVQPPPLPGSYLYDGRGMEAILDYTLNEAGTLQKYGFDGYILQNFADGPVKQRCGPETVACMTALATRLKAAFPEMIQGILVNWDGVASLAVAEAAGSDFVRVEHVYTRAEMTLCGMIEGQCVEVLELKKKLGSKMPIYADIYEFHGTPAYPIPLPQNAFETVTGAHADGLLLSAPTPEKSIEYAQSVRGLVEVPLILGGGTTGDNVYELLQHYDGVCVGAWIKNGSLQNPVDPERANRYMAEVERARA</sequence>
<dbReference type="Pfam" id="PF03437">
    <property type="entry name" value="BtpA"/>
    <property type="match status" value="1"/>
</dbReference>
<evidence type="ECO:0008006" key="4">
    <source>
        <dbReference type="Google" id="ProtNLM"/>
    </source>
</evidence>
<organism evidence="2 3">
    <name type="scientific">Bittarella massiliensis</name>
    <name type="common">ex Durand et al. 2017</name>
    <dbReference type="NCBI Taxonomy" id="1720313"/>
    <lineage>
        <taxon>Bacteria</taxon>
        <taxon>Bacillati</taxon>
        <taxon>Bacillota</taxon>
        <taxon>Clostridia</taxon>
        <taxon>Eubacteriales</taxon>
        <taxon>Oscillospiraceae</taxon>
        <taxon>Bittarella (ex Durand et al. 2017)</taxon>
    </lineage>
</organism>
<dbReference type="Proteomes" id="UP000184089">
    <property type="component" value="Unassembled WGS sequence"/>
</dbReference>
<proteinExistence type="inferred from homology"/>
<dbReference type="EMBL" id="FQVY01000002">
    <property type="protein sequence ID" value="SHG07556.1"/>
    <property type="molecule type" value="Genomic_DNA"/>
</dbReference>
<dbReference type="SUPFAM" id="SSF51366">
    <property type="entry name" value="Ribulose-phoshate binding barrel"/>
    <property type="match status" value="1"/>
</dbReference>
<dbReference type="AlphaFoldDB" id="A0AAQ1MCZ7"/>
<gene>
    <name evidence="2" type="ORF">SAMN05444424_1377</name>
</gene>
<evidence type="ECO:0000313" key="3">
    <source>
        <dbReference type="Proteomes" id="UP000184089"/>
    </source>
</evidence>
<evidence type="ECO:0000256" key="1">
    <source>
        <dbReference type="ARBA" id="ARBA00006007"/>
    </source>
</evidence>
<dbReference type="PANTHER" id="PTHR21381:SF3">
    <property type="entry name" value="SGC REGION PROTEIN SGCQ-RELATED"/>
    <property type="match status" value="1"/>
</dbReference>